<feature type="transmembrane region" description="Helical" evidence="7">
    <location>
        <begin position="113"/>
        <end position="134"/>
    </location>
</feature>
<feature type="transmembrane region" description="Helical" evidence="7">
    <location>
        <begin position="146"/>
        <end position="167"/>
    </location>
</feature>
<dbReference type="InterPro" id="IPR051788">
    <property type="entry name" value="MFS_Transporter"/>
</dbReference>
<feature type="transmembrane region" description="Helical" evidence="7">
    <location>
        <begin position="206"/>
        <end position="233"/>
    </location>
</feature>
<feature type="transmembrane region" description="Helical" evidence="7">
    <location>
        <begin position="7"/>
        <end position="27"/>
    </location>
</feature>
<evidence type="ECO:0000256" key="2">
    <source>
        <dbReference type="ARBA" id="ARBA00008335"/>
    </source>
</evidence>
<evidence type="ECO:0000256" key="1">
    <source>
        <dbReference type="ARBA" id="ARBA00004127"/>
    </source>
</evidence>
<evidence type="ECO:0000313" key="10">
    <source>
        <dbReference type="Proteomes" id="UP000093508"/>
    </source>
</evidence>
<reference evidence="9 10" key="1">
    <citation type="submission" date="2016-07" db="EMBL/GenBank/DDBJ databases">
        <authorList>
            <person name="Jeong J.-J."/>
            <person name="Kim D.W."/>
            <person name="Sang M.K."/>
            <person name="Choi I.-G."/>
            <person name="Kim K.D."/>
        </authorList>
    </citation>
    <scope>NUCLEOTIDE SEQUENCE [LARGE SCALE GENOMIC DNA]</scope>
    <source>
        <strain evidence="9 10">C-26</strain>
    </source>
</reference>
<evidence type="ECO:0000256" key="4">
    <source>
        <dbReference type="ARBA" id="ARBA00022692"/>
    </source>
</evidence>
<proteinExistence type="inferred from homology"/>
<dbReference type="Gene3D" id="1.20.1250.20">
    <property type="entry name" value="MFS general substrate transporter like domains"/>
    <property type="match status" value="1"/>
</dbReference>
<evidence type="ECO:0000256" key="7">
    <source>
        <dbReference type="SAM" id="Phobius"/>
    </source>
</evidence>
<gene>
    <name evidence="9" type="ORF">BBH99_20395</name>
</gene>
<comment type="caution">
    <text evidence="9">The sequence shown here is derived from an EMBL/GenBank/DDBJ whole genome shotgun (WGS) entry which is preliminary data.</text>
</comment>
<keyword evidence="3" id="KW-0813">Transport</keyword>
<dbReference type="Proteomes" id="UP000093508">
    <property type="component" value="Unassembled WGS sequence"/>
</dbReference>
<comment type="subcellular location">
    <subcellularLocation>
        <location evidence="1">Endomembrane system</location>
        <topology evidence="1">Multi-pass membrane protein</topology>
    </subcellularLocation>
</comment>
<comment type="similarity">
    <text evidence="2">Belongs to the major facilitator superfamily.</text>
</comment>
<organism evidence="9 10">
    <name type="scientific">Chryseobacterium contaminans</name>
    <dbReference type="NCBI Taxonomy" id="1423959"/>
    <lineage>
        <taxon>Bacteria</taxon>
        <taxon>Pseudomonadati</taxon>
        <taxon>Bacteroidota</taxon>
        <taxon>Flavobacteriia</taxon>
        <taxon>Flavobacteriales</taxon>
        <taxon>Weeksellaceae</taxon>
        <taxon>Chryseobacterium group</taxon>
        <taxon>Chryseobacterium</taxon>
    </lineage>
</organism>
<dbReference type="PANTHER" id="PTHR23514:SF3">
    <property type="entry name" value="BYPASS OF STOP CODON PROTEIN 6"/>
    <property type="match status" value="1"/>
</dbReference>
<name>A0ABX2X620_9FLAO</name>
<dbReference type="PANTHER" id="PTHR23514">
    <property type="entry name" value="BYPASS OF STOP CODON PROTEIN 6"/>
    <property type="match status" value="1"/>
</dbReference>
<sequence length="268" mass="30445">AKTMNSVEASFMIGIFVVNTGFGWLISSQYSEFWRFGFLMIALLSVITIFLLSKIEITESKPSGNNNIFSELSGFTTPVVTLFLAVIFFIVFVEQGFNSWLPSFYKNHLKVNSFFALQATSFLSLFSYAGRIVTANIIRRFSLSKYYVTCISLIIALLIIILGIQYFDSEDSRLILFLFPVIGLFLSPLYPVVNSKMITLIDKEKVNLFTSLIVIFSSLGSSVSSIIMAILFGKQLLNFYPLYILCTVILLFVISLMYFNVSKRKYRK</sequence>
<evidence type="ECO:0000256" key="5">
    <source>
        <dbReference type="ARBA" id="ARBA00022989"/>
    </source>
</evidence>
<feature type="transmembrane region" description="Helical" evidence="7">
    <location>
        <begin position="239"/>
        <end position="259"/>
    </location>
</feature>
<dbReference type="PROSITE" id="PS50850">
    <property type="entry name" value="MFS"/>
    <property type="match status" value="1"/>
</dbReference>
<feature type="transmembrane region" description="Helical" evidence="7">
    <location>
        <begin position="173"/>
        <end position="194"/>
    </location>
</feature>
<dbReference type="InterPro" id="IPR036259">
    <property type="entry name" value="MFS_trans_sf"/>
</dbReference>
<accession>A0ABX2X620</accession>
<keyword evidence="4 7" id="KW-0812">Transmembrane</keyword>
<keyword evidence="5 7" id="KW-1133">Transmembrane helix</keyword>
<feature type="transmembrane region" description="Helical" evidence="7">
    <location>
        <begin position="33"/>
        <end position="52"/>
    </location>
</feature>
<dbReference type="SUPFAM" id="SSF103473">
    <property type="entry name" value="MFS general substrate transporter"/>
    <property type="match status" value="1"/>
</dbReference>
<protein>
    <submittedName>
        <fullName evidence="9">MFS transporter</fullName>
    </submittedName>
</protein>
<evidence type="ECO:0000256" key="6">
    <source>
        <dbReference type="ARBA" id="ARBA00023136"/>
    </source>
</evidence>
<feature type="transmembrane region" description="Helical" evidence="7">
    <location>
        <begin position="72"/>
        <end position="93"/>
    </location>
</feature>
<dbReference type="InterPro" id="IPR020846">
    <property type="entry name" value="MFS_dom"/>
</dbReference>
<dbReference type="InterPro" id="IPR011701">
    <property type="entry name" value="MFS"/>
</dbReference>
<feature type="domain" description="Major facilitator superfamily (MFS) profile" evidence="8">
    <location>
        <begin position="1"/>
        <end position="265"/>
    </location>
</feature>
<evidence type="ECO:0000313" key="9">
    <source>
        <dbReference type="EMBL" id="OCA78852.1"/>
    </source>
</evidence>
<dbReference type="RefSeq" id="WP_066695022.1">
    <property type="nucleotide sequence ID" value="NZ_MAYF01000136.1"/>
</dbReference>
<keyword evidence="6 7" id="KW-0472">Membrane</keyword>
<dbReference type="Pfam" id="PF07690">
    <property type="entry name" value="MFS_1"/>
    <property type="match status" value="1"/>
</dbReference>
<feature type="non-terminal residue" evidence="9">
    <location>
        <position position="1"/>
    </location>
</feature>
<evidence type="ECO:0000259" key="8">
    <source>
        <dbReference type="PROSITE" id="PS50850"/>
    </source>
</evidence>
<evidence type="ECO:0000256" key="3">
    <source>
        <dbReference type="ARBA" id="ARBA00022448"/>
    </source>
</evidence>
<keyword evidence="10" id="KW-1185">Reference proteome</keyword>
<dbReference type="EMBL" id="MAYF01000136">
    <property type="protein sequence ID" value="OCA78852.1"/>
    <property type="molecule type" value="Genomic_DNA"/>
</dbReference>